<proteinExistence type="predicted"/>
<comment type="subcellular location">
    <subcellularLocation>
        <location evidence="1">Nucleus</location>
    </subcellularLocation>
</comment>
<dbReference type="PANTHER" id="PTHR33057">
    <property type="entry name" value="TRANSCRIPTION REPRESSOR OFP7-RELATED"/>
    <property type="match status" value="1"/>
</dbReference>
<dbReference type="InterPro" id="IPR038933">
    <property type="entry name" value="Ovate"/>
</dbReference>
<dbReference type="GO" id="GO:0045892">
    <property type="term" value="P:negative regulation of DNA-templated transcription"/>
    <property type="evidence" value="ECO:0007669"/>
    <property type="project" value="UniProtKB-UniRule"/>
</dbReference>
<comment type="function">
    <text evidence="1">Transcriptional repressor that regulates multiple aspects of plant growth and development.</text>
</comment>
<protein>
    <recommendedName>
        <fullName evidence="1">Transcription repressor</fullName>
    </recommendedName>
    <alternativeName>
        <fullName evidence="1">Ovate family protein</fullName>
    </alternativeName>
</protein>
<feature type="compositionally biased region" description="Polar residues" evidence="2">
    <location>
        <begin position="68"/>
        <end position="83"/>
    </location>
</feature>
<name>A0A834Y547_TETSI</name>
<keyword evidence="1" id="KW-0678">Repressor</keyword>
<keyword evidence="1" id="KW-0805">Transcription regulation</keyword>
<keyword evidence="1" id="KW-0804">Transcription</keyword>
<dbReference type="Proteomes" id="UP000655225">
    <property type="component" value="Unassembled WGS sequence"/>
</dbReference>
<feature type="region of interest" description="Disordered" evidence="2">
    <location>
        <begin position="49"/>
        <end position="83"/>
    </location>
</feature>
<sequence length="183" mass="21120">MKASPDISNLINGDISHEMGVFPLKYTKGRTYPPASLISPLNEFQEIKTKERKKKYKKNKNTHKKESNLFSSSQTETNGGWFSSEDNIDDETETFFTLRSFSYDSSAGRNNRSSCWKISGTRRRRAVRRNSEMGPCSYAIKGKVQESFALIKRLRDPYSDLRTSMVGMIIEKQILAAKDLWWR</sequence>
<dbReference type="PANTHER" id="PTHR33057:SF17">
    <property type="entry name" value="TRANSCRIPTION REPRESSOR OFP8"/>
    <property type="match status" value="1"/>
</dbReference>
<accession>A0A834Y547</accession>
<dbReference type="GO" id="GO:0005634">
    <property type="term" value="C:nucleus"/>
    <property type="evidence" value="ECO:0007669"/>
    <property type="project" value="UniProtKB-SubCell"/>
</dbReference>
<feature type="compositionally biased region" description="Basic residues" evidence="2">
    <location>
        <begin position="50"/>
        <end position="63"/>
    </location>
</feature>
<evidence type="ECO:0000313" key="3">
    <source>
        <dbReference type="EMBL" id="KAF8364615.1"/>
    </source>
</evidence>
<evidence type="ECO:0000256" key="1">
    <source>
        <dbReference type="RuleBase" id="RU367028"/>
    </source>
</evidence>
<dbReference type="EMBL" id="JABCRI010001378">
    <property type="protein sequence ID" value="KAF8364615.1"/>
    <property type="molecule type" value="Genomic_DNA"/>
</dbReference>
<keyword evidence="4" id="KW-1185">Reference proteome</keyword>
<comment type="caution">
    <text evidence="3">The sequence shown here is derived from an EMBL/GenBank/DDBJ whole genome shotgun (WGS) entry which is preliminary data.</text>
</comment>
<evidence type="ECO:0000313" key="4">
    <source>
        <dbReference type="Proteomes" id="UP000655225"/>
    </source>
</evidence>
<keyword evidence="1" id="KW-0539">Nucleus</keyword>
<reference evidence="3 4" key="1">
    <citation type="submission" date="2020-04" db="EMBL/GenBank/DDBJ databases">
        <title>Plant Genome Project.</title>
        <authorList>
            <person name="Zhang R.-G."/>
        </authorList>
    </citation>
    <scope>NUCLEOTIDE SEQUENCE [LARGE SCALE GENOMIC DNA]</scope>
    <source>
        <strain evidence="3">YNK0</strain>
        <tissue evidence="3">Leaf</tissue>
    </source>
</reference>
<organism evidence="3 4">
    <name type="scientific">Tetracentron sinense</name>
    <name type="common">Spur-leaf</name>
    <dbReference type="NCBI Taxonomy" id="13715"/>
    <lineage>
        <taxon>Eukaryota</taxon>
        <taxon>Viridiplantae</taxon>
        <taxon>Streptophyta</taxon>
        <taxon>Embryophyta</taxon>
        <taxon>Tracheophyta</taxon>
        <taxon>Spermatophyta</taxon>
        <taxon>Magnoliopsida</taxon>
        <taxon>Trochodendrales</taxon>
        <taxon>Trochodendraceae</taxon>
        <taxon>Tetracentron</taxon>
    </lineage>
</organism>
<dbReference type="AlphaFoldDB" id="A0A834Y547"/>
<dbReference type="OrthoDB" id="1928390at2759"/>
<gene>
    <name evidence="3" type="ORF">HHK36_033414</name>
</gene>
<evidence type="ECO:0000256" key="2">
    <source>
        <dbReference type="SAM" id="MobiDB-lite"/>
    </source>
</evidence>